<dbReference type="Pfam" id="PF12295">
    <property type="entry name" value="Symplekin_C"/>
    <property type="match status" value="1"/>
</dbReference>
<feature type="domain" description="Symplekin/Pta1 N-terminal" evidence="5">
    <location>
        <begin position="121"/>
        <end position="333"/>
    </location>
</feature>
<dbReference type="PANTHER" id="PTHR15245">
    <property type="entry name" value="SYMPLEKIN-RELATED"/>
    <property type="match status" value="1"/>
</dbReference>
<dbReference type="InterPro" id="IPR021850">
    <property type="entry name" value="Symplekin/Pta1"/>
</dbReference>
<keyword evidence="3" id="KW-0539">Nucleus</keyword>
<organism evidence="7 8">
    <name type="scientific">Vanrija albida</name>
    <dbReference type="NCBI Taxonomy" id="181172"/>
    <lineage>
        <taxon>Eukaryota</taxon>
        <taxon>Fungi</taxon>
        <taxon>Dikarya</taxon>
        <taxon>Basidiomycota</taxon>
        <taxon>Agaricomycotina</taxon>
        <taxon>Tremellomycetes</taxon>
        <taxon>Trichosporonales</taxon>
        <taxon>Trichosporonaceae</taxon>
        <taxon>Vanrija</taxon>
    </lineage>
</organism>
<evidence type="ECO:0000313" key="8">
    <source>
        <dbReference type="Proteomes" id="UP001565368"/>
    </source>
</evidence>
<dbReference type="EMBL" id="JBBXJM010000007">
    <property type="protein sequence ID" value="KAL1405143.1"/>
    <property type="molecule type" value="Genomic_DNA"/>
</dbReference>
<feature type="region of interest" description="Disordered" evidence="4">
    <location>
        <begin position="718"/>
        <end position="747"/>
    </location>
</feature>
<comment type="subcellular location">
    <subcellularLocation>
        <location evidence="1">Nucleus</location>
    </subcellularLocation>
</comment>
<feature type="domain" description="Symplekin C-terminal" evidence="6">
    <location>
        <begin position="879"/>
        <end position="1052"/>
    </location>
</feature>
<dbReference type="InterPro" id="IPR016024">
    <property type="entry name" value="ARM-type_fold"/>
</dbReference>
<evidence type="ECO:0000256" key="2">
    <source>
        <dbReference type="ARBA" id="ARBA00022664"/>
    </source>
</evidence>
<name>A0ABR3PRR9_9TREE</name>
<dbReference type="PANTHER" id="PTHR15245:SF20">
    <property type="entry name" value="SYMPLEKIN"/>
    <property type="match status" value="1"/>
</dbReference>
<accession>A0ABR3PRR9</accession>
<evidence type="ECO:0000256" key="4">
    <source>
        <dbReference type="SAM" id="MobiDB-lite"/>
    </source>
</evidence>
<keyword evidence="8" id="KW-1185">Reference proteome</keyword>
<keyword evidence="2" id="KW-0507">mRNA processing</keyword>
<evidence type="ECO:0000313" key="7">
    <source>
        <dbReference type="EMBL" id="KAL1405143.1"/>
    </source>
</evidence>
<dbReference type="SUPFAM" id="SSF48371">
    <property type="entry name" value="ARM repeat"/>
    <property type="match status" value="1"/>
</dbReference>
<evidence type="ECO:0000259" key="6">
    <source>
        <dbReference type="Pfam" id="PF12295"/>
    </source>
</evidence>
<evidence type="ECO:0000259" key="5">
    <source>
        <dbReference type="Pfam" id="PF11935"/>
    </source>
</evidence>
<reference evidence="7 8" key="1">
    <citation type="submission" date="2023-08" db="EMBL/GenBank/DDBJ databases">
        <title>Annotated Genome Sequence of Vanrija albida AlHP1.</title>
        <authorList>
            <person name="Herzog R."/>
        </authorList>
    </citation>
    <scope>NUCLEOTIDE SEQUENCE [LARGE SCALE GENOMIC DNA]</scope>
    <source>
        <strain evidence="7 8">AlHP1</strain>
    </source>
</reference>
<proteinExistence type="predicted"/>
<dbReference type="InterPro" id="IPR032460">
    <property type="entry name" value="Symplekin/Pta1_N"/>
</dbReference>
<dbReference type="InterPro" id="IPR022075">
    <property type="entry name" value="Symplekin_C"/>
</dbReference>
<gene>
    <name evidence="7" type="ORF">Q8F55_008768</name>
</gene>
<evidence type="ECO:0008006" key="9">
    <source>
        <dbReference type="Google" id="ProtNLM"/>
    </source>
</evidence>
<feature type="region of interest" description="Disordered" evidence="4">
    <location>
        <begin position="345"/>
        <end position="370"/>
    </location>
</feature>
<feature type="compositionally biased region" description="Basic and acidic residues" evidence="4">
    <location>
        <begin position="725"/>
        <end position="737"/>
    </location>
</feature>
<dbReference type="Pfam" id="PF11935">
    <property type="entry name" value="SYMPK_PTA1_N"/>
    <property type="match status" value="1"/>
</dbReference>
<sequence length="1081" mass="118791">MSLYADEDIDLYAASGAPPSAPADPLQALAQALSSEAESRAQADALVAAGSRFEEHPDKLPDLCTKILPMVVDGNDTLLRAWTLEMLALTVGRASLRGEVKLDVAQSSLRSLNHLLHGGSVATIRAVIPIISTVYPMLFRYLATANMSASQLNDEFQSAKSRILSFVLDPHALPQSVGIKAAAWKFVQKVLMVGVRASVDPRLAARSTDVSVALIQPGSPLNAAKVEEEATQLRNELVTQLYTQSDPAVLHPIMNTFPQLVKTRPALAPLIVSSVASWTPAAMEEARRPPMQVHAVEKTLRSVMGHIAKYQPLVGFSAQLHEALSKQKHRMELAWQSDAEARRARRARIASGAAKHPLEPEAGSSAGPSKRARIEVMPGTGDGRGAILVDVSKLPLAPVVDAVMAGLAAVTDEFLNRAFENARQAIINEDPEAITVLSSSLFKEGELKAEEDEVINPLDVDLEDDDDFVPDLEPEAEENVTIADFRLPAPEPLPEDEKNGIVDIAVRRIWDSGSELSHLADLKVSDGPRSAVQPKEMWMLLLARLSSRGREDKRQLIGEFVAKDFGIRSKFATVWLNEEWLAKRRGDENQYEAGLMAILSAYIPTLEAKDLSLTQFLLGLPELPPAAIDALEPLCEDHDRMIVGYRSLRELAEARPPLRDRTSATLLQLCTHTDPKIRITAITTVRRWVPNSAMSERVVAYALGVLRRLTEYKEVKEEVKEEGEGEAKEGGEAKEDGEAPAMEPETGDVKMEEAAAVVPTEETDQPVVESKFLTTVTTENISQYVELAFALARREQGILDDIFQLYPKLPSTIQDIVEEKLTPLIRSLGPTPKLLDILRNFPEGADKLALRVVTTLSAEGSGPLLVHVIRTLMSERELDARFIIPVIGELDKGEIESQIPRIVSLLEQPDTRDVVRTAFASALQKMTPADLLVCLHQEEAALKPTMDAIGFCFSMTTVFRSDVLANAMQRIVDQPTPIPVIFVRTIIQAVTTYKSLIPFVANNVVPKLVAKRVWEQPKLWDGFVRLLRPLGQATFNALLQMPVERIHEVVEKQPTLRAPLKTFLSNKPAARAQLAQIFGEA</sequence>
<dbReference type="Gene3D" id="1.25.10.10">
    <property type="entry name" value="Leucine-rich Repeat Variant"/>
    <property type="match status" value="1"/>
</dbReference>
<evidence type="ECO:0000256" key="1">
    <source>
        <dbReference type="ARBA" id="ARBA00004123"/>
    </source>
</evidence>
<comment type="caution">
    <text evidence="7">The sequence shown here is derived from an EMBL/GenBank/DDBJ whole genome shotgun (WGS) entry which is preliminary data.</text>
</comment>
<dbReference type="InterPro" id="IPR011989">
    <property type="entry name" value="ARM-like"/>
</dbReference>
<evidence type="ECO:0000256" key="3">
    <source>
        <dbReference type="ARBA" id="ARBA00023242"/>
    </source>
</evidence>
<protein>
    <recommendedName>
        <fullName evidence="9">Symplekin</fullName>
    </recommendedName>
</protein>
<dbReference type="GeneID" id="95989811"/>
<dbReference type="RefSeq" id="XP_069205087.1">
    <property type="nucleotide sequence ID" value="XM_069357150.1"/>
</dbReference>
<dbReference type="Proteomes" id="UP001565368">
    <property type="component" value="Unassembled WGS sequence"/>
</dbReference>